<proteinExistence type="inferred from homology"/>
<gene>
    <name evidence="9" type="ORF">QJ036_05435</name>
</gene>
<evidence type="ECO:0000256" key="2">
    <source>
        <dbReference type="ARBA" id="ARBA00008806"/>
    </source>
</evidence>
<evidence type="ECO:0000256" key="7">
    <source>
        <dbReference type="SAM" id="MobiDB-lite"/>
    </source>
</evidence>
<dbReference type="PANTHER" id="PTHR37937">
    <property type="entry name" value="CONJUGATIVE TRANSFER: DNA TRANSPORT"/>
    <property type="match status" value="1"/>
</dbReference>
<keyword evidence="5 8" id="KW-1133">Transmembrane helix</keyword>
<dbReference type="Gene3D" id="3.40.50.300">
    <property type="entry name" value="P-loop containing nucleotide triphosphate hydrolases"/>
    <property type="match status" value="2"/>
</dbReference>
<dbReference type="Proteomes" id="UP001300383">
    <property type="component" value="Unassembled WGS sequence"/>
</dbReference>
<name>A0AAP4B8I7_9FIRM</name>
<evidence type="ECO:0000256" key="5">
    <source>
        <dbReference type="ARBA" id="ARBA00022989"/>
    </source>
</evidence>
<dbReference type="AlphaFoldDB" id="A0AAP4B8I7"/>
<dbReference type="Pfam" id="PF02534">
    <property type="entry name" value="T4SS-DNA_transf"/>
    <property type="match status" value="1"/>
</dbReference>
<dbReference type="EMBL" id="JASGBQ010000005">
    <property type="protein sequence ID" value="MDI9241921.1"/>
    <property type="molecule type" value="Genomic_DNA"/>
</dbReference>
<keyword evidence="4 8" id="KW-0812">Transmembrane</keyword>
<feature type="compositionally biased region" description="Basic and acidic residues" evidence="7">
    <location>
        <begin position="560"/>
        <end position="570"/>
    </location>
</feature>
<keyword evidence="10" id="KW-1185">Reference proteome</keyword>
<comment type="similarity">
    <text evidence="2">Belongs to the VirD4/TraG family.</text>
</comment>
<dbReference type="GO" id="GO:0005886">
    <property type="term" value="C:plasma membrane"/>
    <property type="evidence" value="ECO:0007669"/>
    <property type="project" value="UniProtKB-SubCell"/>
</dbReference>
<dbReference type="CDD" id="cd01127">
    <property type="entry name" value="TrwB_TraG_TraD_VirD4"/>
    <property type="match status" value="1"/>
</dbReference>
<dbReference type="InterPro" id="IPR003688">
    <property type="entry name" value="TraG/VirD4"/>
</dbReference>
<comment type="caution">
    <text evidence="9">The sequence shown here is derived from an EMBL/GenBank/DDBJ whole genome shotgun (WGS) entry which is preliminary data.</text>
</comment>
<protein>
    <submittedName>
        <fullName evidence="9">DUF853 family protein</fullName>
    </submittedName>
</protein>
<sequence>MKQVKIWWLILQMVFGVAMIYLYWLMPVQGKVKDVTTIRVTDNIEIPVAVGNGQYGTAKFMEKSDLEKYFSVYRTGSEFKGPAGLVVHMERNGSKEKIYYNTMVPHSLVVGATGAGKTRRILLETMYLQMLSGVSVICSDVKGELYYYTNRFARNQGYHILPLDFRRPEKSVHYNFLQPILDAFESGNDSKAVDATWDLVSAIVKESSGEPLWYNGEMATIAAAILIVAKDAPPKHRNCVNVYYFLAYMCQPREDGSLPLNDYLKMLPDTHPAKGVFALAQVAPSKTRASFFTSALSTLRLFTSPSVADMTSRSDFKLDTICREKTMLYIMIPDEKKTLYPLVSIFITQAYGIQVEVANEYGTKLPVGVDYDLDELGNFPYIPVLSTMYSAGRSRGIHVNGIIQDYQQLERNYKEEFRNIKSNAQLKMYLKTDDTQTLKDFSENLGTYTVESPSVSSSVSGGKHGGASYSSSSNMTSRSLLEPAEIGKIHAPYALCKITGVDPLISNLPDLSEYSINDDYGLGDEEFNRKLMQSQENDRSAREVRMDSIGLWMVWKDYENPEPKNNRRQEAAMSAAKQKLEKPEKNRSMFLG</sequence>
<dbReference type="PANTHER" id="PTHR37937:SF1">
    <property type="entry name" value="CONJUGATIVE TRANSFER: DNA TRANSPORT"/>
    <property type="match status" value="1"/>
</dbReference>
<evidence type="ECO:0000256" key="4">
    <source>
        <dbReference type="ARBA" id="ARBA00022692"/>
    </source>
</evidence>
<feature type="region of interest" description="Disordered" evidence="7">
    <location>
        <begin position="560"/>
        <end position="592"/>
    </location>
</feature>
<keyword evidence="6 8" id="KW-0472">Membrane</keyword>
<dbReference type="InterPro" id="IPR051539">
    <property type="entry name" value="T4SS-coupling_protein"/>
</dbReference>
<organism evidence="9 10">
    <name type="scientific">Fusibacillus kribbianus</name>
    <dbReference type="NCBI Taxonomy" id="3044208"/>
    <lineage>
        <taxon>Bacteria</taxon>
        <taxon>Bacillati</taxon>
        <taxon>Bacillota</taxon>
        <taxon>Clostridia</taxon>
        <taxon>Lachnospirales</taxon>
        <taxon>Lachnospiraceae</taxon>
        <taxon>Fusibacillus</taxon>
    </lineage>
</organism>
<reference evidence="9 10" key="1">
    <citation type="submission" date="2023-05" db="EMBL/GenBank/DDBJ databases">
        <title>[ruminococcus] sp. nov., isolated from a pig farm feces dump.</title>
        <authorList>
            <person name="Chang Y.-H."/>
        </authorList>
    </citation>
    <scope>NUCLEOTIDE SEQUENCE [LARGE SCALE GENOMIC DNA]</scope>
    <source>
        <strain evidence="9 10">YH-rum2234</strain>
    </source>
</reference>
<comment type="subcellular location">
    <subcellularLocation>
        <location evidence="1">Cell membrane</location>
        <topology evidence="1">Multi-pass membrane protein</topology>
    </subcellularLocation>
</comment>
<evidence type="ECO:0000313" key="10">
    <source>
        <dbReference type="Proteomes" id="UP001300383"/>
    </source>
</evidence>
<dbReference type="NCBIfam" id="NF045973">
    <property type="entry name" value="conju_CD1115"/>
    <property type="match status" value="1"/>
</dbReference>
<dbReference type="InterPro" id="IPR027417">
    <property type="entry name" value="P-loop_NTPase"/>
</dbReference>
<evidence type="ECO:0000313" key="9">
    <source>
        <dbReference type="EMBL" id="MDI9241921.1"/>
    </source>
</evidence>
<evidence type="ECO:0000256" key="6">
    <source>
        <dbReference type="ARBA" id="ARBA00023136"/>
    </source>
</evidence>
<accession>A0AAP4B8I7</accession>
<keyword evidence="3" id="KW-1003">Cell membrane</keyword>
<evidence type="ECO:0000256" key="3">
    <source>
        <dbReference type="ARBA" id="ARBA00022475"/>
    </source>
</evidence>
<evidence type="ECO:0000256" key="1">
    <source>
        <dbReference type="ARBA" id="ARBA00004651"/>
    </source>
</evidence>
<feature type="region of interest" description="Disordered" evidence="7">
    <location>
        <begin position="451"/>
        <end position="475"/>
    </location>
</feature>
<dbReference type="SUPFAM" id="SSF52540">
    <property type="entry name" value="P-loop containing nucleoside triphosphate hydrolases"/>
    <property type="match status" value="1"/>
</dbReference>
<evidence type="ECO:0000256" key="8">
    <source>
        <dbReference type="SAM" id="Phobius"/>
    </source>
</evidence>
<feature type="compositionally biased region" description="Basic and acidic residues" evidence="7">
    <location>
        <begin position="578"/>
        <end position="592"/>
    </location>
</feature>
<feature type="transmembrane region" description="Helical" evidence="8">
    <location>
        <begin position="6"/>
        <end position="24"/>
    </location>
</feature>